<keyword evidence="10" id="KW-1185">Reference proteome</keyword>
<keyword evidence="6 8" id="KW-0539">Nucleus</keyword>
<evidence type="ECO:0000313" key="9">
    <source>
        <dbReference type="EMBL" id="KAK5165479.1"/>
    </source>
</evidence>
<organism evidence="9 10">
    <name type="scientific">Saxophila tyrrhenica</name>
    <dbReference type="NCBI Taxonomy" id="1690608"/>
    <lineage>
        <taxon>Eukaryota</taxon>
        <taxon>Fungi</taxon>
        <taxon>Dikarya</taxon>
        <taxon>Ascomycota</taxon>
        <taxon>Pezizomycotina</taxon>
        <taxon>Dothideomycetes</taxon>
        <taxon>Dothideomycetidae</taxon>
        <taxon>Mycosphaerellales</taxon>
        <taxon>Extremaceae</taxon>
        <taxon>Saxophila</taxon>
    </lineage>
</organism>
<dbReference type="GeneID" id="89930340"/>
<gene>
    <name evidence="9" type="primary">HHF1_2</name>
    <name evidence="9" type="ORF">LTR77_009008</name>
</gene>
<dbReference type="PANTHER" id="PTHR10484">
    <property type="entry name" value="HISTONE H4"/>
    <property type="match status" value="1"/>
</dbReference>
<evidence type="ECO:0000256" key="6">
    <source>
        <dbReference type="ARBA" id="ARBA00023242"/>
    </source>
</evidence>
<accession>A0AAV9P323</accession>
<evidence type="ECO:0000256" key="8">
    <source>
        <dbReference type="RuleBase" id="RU000528"/>
    </source>
</evidence>
<comment type="subcellular location">
    <subcellularLocation>
        <location evidence="2">Chromosome</location>
    </subcellularLocation>
    <subcellularLocation>
        <location evidence="1">Nucleus</location>
    </subcellularLocation>
</comment>
<dbReference type="InterPro" id="IPR009072">
    <property type="entry name" value="Histone-fold"/>
</dbReference>
<dbReference type="GO" id="GO:0005634">
    <property type="term" value="C:nucleus"/>
    <property type="evidence" value="ECO:0007669"/>
    <property type="project" value="UniProtKB-SubCell"/>
</dbReference>
<comment type="caution">
    <text evidence="9">The sequence shown here is derived from an EMBL/GenBank/DDBJ whole genome shotgun (WGS) entry which is preliminary data.</text>
</comment>
<dbReference type="GO" id="GO:0046982">
    <property type="term" value="F:protein heterodimerization activity"/>
    <property type="evidence" value="ECO:0007669"/>
    <property type="project" value="InterPro"/>
</dbReference>
<dbReference type="RefSeq" id="XP_064655563.1">
    <property type="nucleotide sequence ID" value="XM_064806237.1"/>
</dbReference>
<dbReference type="AlphaFoldDB" id="A0AAV9P323"/>
<evidence type="ECO:0000256" key="1">
    <source>
        <dbReference type="ARBA" id="ARBA00004123"/>
    </source>
</evidence>
<reference evidence="9 10" key="1">
    <citation type="submission" date="2023-08" db="EMBL/GenBank/DDBJ databases">
        <title>Black Yeasts Isolated from many extreme environments.</title>
        <authorList>
            <person name="Coleine C."/>
            <person name="Stajich J.E."/>
            <person name="Selbmann L."/>
        </authorList>
    </citation>
    <scope>NUCLEOTIDE SEQUENCE [LARGE SCALE GENOMIC DNA]</scope>
    <source>
        <strain evidence="9 10">CCFEE 5935</strain>
    </source>
</reference>
<evidence type="ECO:0000256" key="4">
    <source>
        <dbReference type="ARBA" id="ARBA00022454"/>
    </source>
</evidence>
<dbReference type="PRINTS" id="PR00623">
    <property type="entry name" value="HISTONEH4"/>
</dbReference>
<evidence type="ECO:0000256" key="5">
    <source>
        <dbReference type="ARBA" id="ARBA00023125"/>
    </source>
</evidence>
<evidence type="ECO:0000256" key="3">
    <source>
        <dbReference type="ARBA" id="ARBA00006564"/>
    </source>
</evidence>
<dbReference type="SMART" id="SM00417">
    <property type="entry name" value="H4"/>
    <property type="match status" value="1"/>
</dbReference>
<comment type="subunit">
    <text evidence="8">The nucleosome is a histone octamer containing two molecules each of H2A, H2B, H3 and H4 assembled in one H3-H4 heterotetramer and two H2A-H2B heterodimers. The octamer wraps approximately 147 bp of DNA.</text>
</comment>
<dbReference type="GO" id="GO:0030527">
    <property type="term" value="F:structural constituent of chromatin"/>
    <property type="evidence" value="ECO:0007669"/>
    <property type="project" value="InterPro"/>
</dbReference>
<protein>
    <recommendedName>
        <fullName evidence="8">Histone H4</fullName>
    </recommendedName>
</protein>
<sequence length="132" mass="14624">MARTQVNNNLLRSDVPVGRGGKKGIGLDIGKSKTAKRHRKVLRDNIQGVTKGDIRRLARRGGVKRISGGIYDTVRQAMKSWLEVVLKDVCAVVEGSHPKRKTVATTDVVFILRRRGTPIYGFGNSEQRGQMN</sequence>
<keyword evidence="4 8" id="KW-0158">Chromosome</keyword>
<keyword evidence="7 8" id="KW-0544">Nucleosome core</keyword>
<dbReference type="Proteomes" id="UP001337655">
    <property type="component" value="Unassembled WGS sequence"/>
</dbReference>
<dbReference type="SUPFAM" id="SSF47113">
    <property type="entry name" value="Histone-fold"/>
    <property type="match status" value="1"/>
</dbReference>
<name>A0AAV9P323_9PEZI</name>
<keyword evidence="5 8" id="KW-0238">DNA-binding</keyword>
<evidence type="ECO:0000313" key="10">
    <source>
        <dbReference type="Proteomes" id="UP001337655"/>
    </source>
</evidence>
<comment type="function">
    <text evidence="8">Core component of nucleosome. Nucleosomes wrap and compact DNA into chromatin, limiting DNA accessibility to the cellular machineries which require DNA as a template. Histones thereby play a central role in transcription regulation, DNA repair, DNA replication and chromosomal stability. DNA accessibility is regulated via a complex set of post-translational modifications of histones, also called histone code, and nucleosome remodeling.</text>
</comment>
<proteinExistence type="inferred from homology"/>
<dbReference type="GO" id="GO:0003677">
    <property type="term" value="F:DNA binding"/>
    <property type="evidence" value="ECO:0007669"/>
    <property type="project" value="UniProtKB-KW"/>
</dbReference>
<dbReference type="CDD" id="cd22912">
    <property type="entry name" value="HFD_H4"/>
    <property type="match status" value="1"/>
</dbReference>
<dbReference type="EMBL" id="JAVRRT010000016">
    <property type="protein sequence ID" value="KAK5165479.1"/>
    <property type="molecule type" value="Genomic_DNA"/>
</dbReference>
<comment type="similarity">
    <text evidence="3 8">Belongs to the histone H4 family.</text>
</comment>
<evidence type="ECO:0000256" key="2">
    <source>
        <dbReference type="ARBA" id="ARBA00004286"/>
    </source>
</evidence>
<dbReference type="Gene3D" id="1.10.20.10">
    <property type="entry name" value="Histone, subunit A"/>
    <property type="match status" value="1"/>
</dbReference>
<dbReference type="InterPro" id="IPR001951">
    <property type="entry name" value="Histone_H4"/>
</dbReference>
<dbReference type="GO" id="GO:0000786">
    <property type="term" value="C:nucleosome"/>
    <property type="evidence" value="ECO:0007669"/>
    <property type="project" value="UniProtKB-KW"/>
</dbReference>
<evidence type="ECO:0000256" key="7">
    <source>
        <dbReference type="ARBA" id="ARBA00023269"/>
    </source>
</evidence>